<comment type="caution">
    <text evidence="15">The sequence shown here is derived from an EMBL/GenBank/DDBJ whole genome shotgun (WGS) entry which is preliminary data.</text>
</comment>
<evidence type="ECO:0000256" key="4">
    <source>
        <dbReference type="ARBA" id="ARBA00022516"/>
    </source>
</evidence>
<proteinExistence type="inferred from homology"/>
<feature type="transmembrane region" description="Helical" evidence="14">
    <location>
        <begin position="12"/>
        <end position="34"/>
    </location>
</feature>
<comment type="pathway">
    <text evidence="2">Lipid metabolism; phospholipid metabolism.</text>
</comment>
<dbReference type="InterPro" id="IPR050324">
    <property type="entry name" value="CDP-alcohol_PTase-I"/>
</dbReference>
<evidence type="ECO:0000256" key="3">
    <source>
        <dbReference type="ARBA" id="ARBA00010441"/>
    </source>
</evidence>
<dbReference type="EMBL" id="BAAAVS010000024">
    <property type="protein sequence ID" value="GAA3039764.1"/>
    <property type="molecule type" value="Genomic_DNA"/>
</dbReference>
<evidence type="ECO:0000256" key="8">
    <source>
        <dbReference type="ARBA" id="ARBA00023098"/>
    </source>
</evidence>
<keyword evidence="16" id="KW-1185">Reference proteome</keyword>
<evidence type="ECO:0000256" key="10">
    <source>
        <dbReference type="ARBA" id="ARBA00023209"/>
    </source>
</evidence>
<evidence type="ECO:0000313" key="15">
    <source>
        <dbReference type="EMBL" id="GAA3039764.1"/>
    </source>
</evidence>
<evidence type="ECO:0000256" key="12">
    <source>
        <dbReference type="RuleBase" id="RU003750"/>
    </source>
</evidence>
<evidence type="ECO:0000256" key="14">
    <source>
        <dbReference type="SAM" id="Phobius"/>
    </source>
</evidence>
<evidence type="ECO:0000256" key="5">
    <source>
        <dbReference type="ARBA" id="ARBA00022679"/>
    </source>
</evidence>
<dbReference type="PANTHER" id="PTHR14269">
    <property type="entry name" value="CDP-DIACYLGLYCEROL--GLYCEROL-3-PHOSPHATE 3-PHOSPHATIDYLTRANSFERASE-RELATED"/>
    <property type="match status" value="1"/>
</dbReference>
<evidence type="ECO:0000313" key="16">
    <source>
        <dbReference type="Proteomes" id="UP001501035"/>
    </source>
</evidence>
<evidence type="ECO:0000256" key="13">
    <source>
        <dbReference type="SAM" id="MobiDB-lite"/>
    </source>
</evidence>
<comment type="similarity">
    <text evidence="3 12">Belongs to the CDP-alcohol phosphatidyltransferase class-I family.</text>
</comment>
<evidence type="ECO:0000256" key="1">
    <source>
        <dbReference type="ARBA" id="ARBA00004141"/>
    </source>
</evidence>
<keyword evidence="7 14" id="KW-1133">Transmembrane helix</keyword>
<evidence type="ECO:0000256" key="9">
    <source>
        <dbReference type="ARBA" id="ARBA00023136"/>
    </source>
</evidence>
<keyword evidence="5 12" id="KW-0808">Transferase</keyword>
<dbReference type="InterPro" id="IPR043130">
    <property type="entry name" value="CDP-OH_PTrfase_TM_dom"/>
</dbReference>
<dbReference type="InterPro" id="IPR000462">
    <property type="entry name" value="CDP-OH_P_trans"/>
</dbReference>
<gene>
    <name evidence="15" type="ORF">GCM10010528_20390</name>
</gene>
<evidence type="ECO:0000256" key="6">
    <source>
        <dbReference type="ARBA" id="ARBA00022692"/>
    </source>
</evidence>
<evidence type="ECO:0000256" key="7">
    <source>
        <dbReference type="ARBA" id="ARBA00022989"/>
    </source>
</evidence>
<dbReference type="Pfam" id="PF01066">
    <property type="entry name" value="CDP-OH_P_transf"/>
    <property type="match status" value="1"/>
</dbReference>
<sequence>MSGDGSRSDRVVTVPNALSVLRLALVPVFLYVLLVVKADGWAFAILMASGLSDWLDGKIARWLDQSSALGVLLDPLADRVYIIAIPLAFGVRGFIPWWIIGLIVARDVLLAAQVPLLRRRGIVALPVLYVGKAATFALMSAFPWILLGQLDTLVGRIALPFGWALLIWGVALYLWTFVLYWYQTFSVVRGNAGPETLSSPAAGGPDTVVADEGKASG</sequence>
<feature type="transmembrane region" description="Helical" evidence="14">
    <location>
        <begin position="157"/>
        <end position="182"/>
    </location>
</feature>
<keyword evidence="9 14" id="KW-0472">Membrane</keyword>
<evidence type="ECO:0000256" key="11">
    <source>
        <dbReference type="ARBA" id="ARBA00023264"/>
    </source>
</evidence>
<dbReference type="Gene3D" id="1.20.120.1760">
    <property type="match status" value="1"/>
</dbReference>
<keyword evidence="6 14" id="KW-0812">Transmembrane</keyword>
<reference evidence="16" key="1">
    <citation type="journal article" date="2019" name="Int. J. Syst. Evol. Microbiol.">
        <title>The Global Catalogue of Microorganisms (GCM) 10K type strain sequencing project: providing services to taxonomists for standard genome sequencing and annotation.</title>
        <authorList>
            <consortium name="The Broad Institute Genomics Platform"/>
            <consortium name="The Broad Institute Genome Sequencing Center for Infectious Disease"/>
            <person name="Wu L."/>
            <person name="Ma J."/>
        </authorList>
    </citation>
    <scope>NUCLEOTIDE SEQUENCE [LARGE SCALE GENOMIC DNA]</scope>
    <source>
        <strain evidence="16">JCM 14234</strain>
    </source>
</reference>
<name>A0ABP6LF27_9ACTN</name>
<keyword evidence="4" id="KW-0444">Lipid biosynthesis</keyword>
<dbReference type="PROSITE" id="PS00379">
    <property type="entry name" value="CDP_ALCOHOL_P_TRANSF"/>
    <property type="match status" value="1"/>
</dbReference>
<evidence type="ECO:0000256" key="2">
    <source>
        <dbReference type="ARBA" id="ARBA00005074"/>
    </source>
</evidence>
<feature type="transmembrane region" description="Helical" evidence="14">
    <location>
        <begin position="123"/>
        <end position="145"/>
    </location>
</feature>
<feature type="region of interest" description="Disordered" evidence="13">
    <location>
        <begin position="198"/>
        <end position="217"/>
    </location>
</feature>
<accession>A0ABP6LF27</accession>
<dbReference type="InterPro" id="IPR048254">
    <property type="entry name" value="CDP_ALCOHOL_P_TRANSF_CS"/>
</dbReference>
<organism evidence="15 16">
    <name type="scientific">Gordonia defluvii</name>
    <dbReference type="NCBI Taxonomy" id="283718"/>
    <lineage>
        <taxon>Bacteria</taxon>
        <taxon>Bacillati</taxon>
        <taxon>Actinomycetota</taxon>
        <taxon>Actinomycetes</taxon>
        <taxon>Mycobacteriales</taxon>
        <taxon>Gordoniaceae</taxon>
        <taxon>Gordonia</taxon>
    </lineage>
</organism>
<keyword evidence="8" id="KW-0443">Lipid metabolism</keyword>
<dbReference type="PIRSF" id="PIRSF000847">
    <property type="entry name" value="Phos_ph_gly_syn"/>
    <property type="match status" value="1"/>
</dbReference>
<protein>
    <submittedName>
        <fullName evidence="15">CDP-alcohol phosphatidyltransferase family protein</fullName>
    </submittedName>
</protein>
<dbReference type="PANTHER" id="PTHR14269:SF62">
    <property type="entry name" value="CDP-DIACYLGLYCEROL--GLYCEROL-3-PHOSPHATE 3-PHOSPHATIDYLTRANSFERASE 1, CHLOROPLASTIC"/>
    <property type="match status" value="1"/>
</dbReference>
<dbReference type="InterPro" id="IPR004570">
    <property type="entry name" value="Phosphatidylglycerol_P_synth"/>
</dbReference>
<keyword evidence="11" id="KW-1208">Phospholipid metabolism</keyword>
<comment type="subcellular location">
    <subcellularLocation>
        <location evidence="1">Membrane</location>
        <topology evidence="1">Multi-pass membrane protein</topology>
    </subcellularLocation>
</comment>
<dbReference type="RefSeq" id="WP_344716687.1">
    <property type="nucleotide sequence ID" value="NZ_BAAAVS010000024.1"/>
</dbReference>
<dbReference type="Proteomes" id="UP001501035">
    <property type="component" value="Unassembled WGS sequence"/>
</dbReference>
<keyword evidence="10" id="KW-0594">Phospholipid biosynthesis</keyword>